<evidence type="ECO:0000256" key="6">
    <source>
        <dbReference type="SAM" id="Phobius"/>
    </source>
</evidence>
<comment type="caution">
    <text evidence="7">The sequence shown here is derived from an EMBL/GenBank/DDBJ whole genome shotgun (WGS) entry which is preliminary data.</text>
</comment>
<dbReference type="InterPro" id="IPR005495">
    <property type="entry name" value="LptG/LptF_permease"/>
</dbReference>
<dbReference type="AlphaFoldDB" id="A0A251X323"/>
<evidence type="ECO:0000256" key="2">
    <source>
        <dbReference type="ARBA" id="ARBA00022475"/>
    </source>
</evidence>
<keyword evidence="3 6" id="KW-0812">Transmembrane</keyword>
<dbReference type="RefSeq" id="WP_086450424.1">
    <property type="nucleotide sequence ID" value="NZ_MSPP01000001.1"/>
</dbReference>
<feature type="transmembrane region" description="Helical" evidence="6">
    <location>
        <begin position="311"/>
        <end position="331"/>
    </location>
</feature>
<keyword evidence="8" id="KW-1185">Reference proteome</keyword>
<gene>
    <name evidence="7" type="ORF">BVC71_04660</name>
</gene>
<dbReference type="OrthoDB" id="9798468at2"/>
<protein>
    <submittedName>
        <fullName evidence="7">LPS export ABC transporter permease LptG</fullName>
    </submittedName>
</protein>
<evidence type="ECO:0000256" key="1">
    <source>
        <dbReference type="ARBA" id="ARBA00004651"/>
    </source>
</evidence>
<dbReference type="Proteomes" id="UP000194664">
    <property type="component" value="Unassembled WGS sequence"/>
</dbReference>
<feature type="transmembrane region" description="Helical" evidence="6">
    <location>
        <begin position="337"/>
        <end position="361"/>
    </location>
</feature>
<dbReference type="NCBIfam" id="TIGR04408">
    <property type="entry name" value="LptG_lptG"/>
    <property type="match status" value="1"/>
</dbReference>
<dbReference type="Pfam" id="PF03739">
    <property type="entry name" value="LptF_LptG"/>
    <property type="match status" value="1"/>
</dbReference>
<proteinExistence type="predicted"/>
<feature type="transmembrane region" description="Helical" evidence="6">
    <location>
        <begin position="281"/>
        <end position="299"/>
    </location>
</feature>
<sequence>MILHRYFAWRFMITLGSVFAIFGLILIFVEIVDRLREFQNVDATFTQILGMALLNLPVGIYRIIPLLIILATIWLFLGLARTSELVVTRSAGRSALRALIAPCLLAFVLGLAVIGILNPIVAATTREYEVREAALKGTDTSFSLAADGLWMRQGSQETQTVIRAGSSSLDGTALSNVTFLTFSIGSGPIRRIDAENAELVNGEWAITNAKVWPLQGVDNPETAAEFFEIYTIPSTLTADQIRDSFGTPSSIPIWDLPGFINRLQTAGFSARRHQVWLQSELAQPLFLIAMVMIGAAFTMRPQRGGRTGLMVMYAILLSFTLYFLRNFALILGENGQIPVLLSAWAPPFGAIGIALGVLLHLEDG</sequence>
<dbReference type="GO" id="GO:0043190">
    <property type="term" value="C:ATP-binding cassette (ABC) transporter complex"/>
    <property type="evidence" value="ECO:0007669"/>
    <property type="project" value="InterPro"/>
</dbReference>
<evidence type="ECO:0000313" key="7">
    <source>
        <dbReference type="EMBL" id="OUD10778.1"/>
    </source>
</evidence>
<feature type="transmembrane region" description="Helical" evidence="6">
    <location>
        <begin position="59"/>
        <end position="77"/>
    </location>
</feature>
<reference evidence="7 8" key="1">
    <citation type="submission" date="2016-12" db="EMBL/GenBank/DDBJ databases">
        <title>The draft genome sequence of HSLHS2.</title>
        <authorList>
            <person name="Hu D."/>
            <person name="Wang L."/>
            <person name="Shao Z."/>
        </authorList>
    </citation>
    <scope>NUCLEOTIDE SEQUENCE [LARGE SCALE GENOMIC DNA]</scope>
    <source>
        <strain evidence="7">MCCC 1A06712</strain>
    </source>
</reference>
<feature type="transmembrane region" description="Helical" evidence="6">
    <location>
        <begin position="98"/>
        <end position="117"/>
    </location>
</feature>
<dbReference type="PANTHER" id="PTHR33529:SF2">
    <property type="entry name" value="LIPOPOLYSACCHARIDE EXPORT SYSTEM PERMEASE PROTEIN LPTG"/>
    <property type="match status" value="1"/>
</dbReference>
<dbReference type="GO" id="GO:0015920">
    <property type="term" value="P:lipopolysaccharide transport"/>
    <property type="evidence" value="ECO:0007669"/>
    <property type="project" value="TreeGrafter"/>
</dbReference>
<keyword evidence="5 6" id="KW-0472">Membrane</keyword>
<dbReference type="InterPro" id="IPR030923">
    <property type="entry name" value="LptG"/>
</dbReference>
<dbReference type="GO" id="GO:0055085">
    <property type="term" value="P:transmembrane transport"/>
    <property type="evidence" value="ECO:0007669"/>
    <property type="project" value="InterPro"/>
</dbReference>
<accession>A0A251X323</accession>
<evidence type="ECO:0000313" key="8">
    <source>
        <dbReference type="Proteomes" id="UP000194664"/>
    </source>
</evidence>
<keyword evidence="2" id="KW-1003">Cell membrane</keyword>
<keyword evidence="4 6" id="KW-1133">Transmembrane helix</keyword>
<feature type="transmembrane region" description="Helical" evidence="6">
    <location>
        <begin position="7"/>
        <end position="29"/>
    </location>
</feature>
<evidence type="ECO:0000256" key="4">
    <source>
        <dbReference type="ARBA" id="ARBA00022989"/>
    </source>
</evidence>
<evidence type="ECO:0000256" key="3">
    <source>
        <dbReference type="ARBA" id="ARBA00022692"/>
    </source>
</evidence>
<dbReference type="EMBL" id="MSPP01000001">
    <property type="protein sequence ID" value="OUD10778.1"/>
    <property type="molecule type" value="Genomic_DNA"/>
</dbReference>
<organism evidence="7 8">
    <name type="scientific">Marivivens niveibacter</name>
    <dbReference type="NCBI Taxonomy" id="1930667"/>
    <lineage>
        <taxon>Bacteria</taxon>
        <taxon>Pseudomonadati</taxon>
        <taxon>Pseudomonadota</taxon>
        <taxon>Alphaproteobacteria</taxon>
        <taxon>Rhodobacterales</taxon>
        <taxon>Paracoccaceae</taxon>
        <taxon>Marivivens group</taxon>
        <taxon>Marivivens</taxon>
    </lineage>
</organism>
<dbReference type="PANTHER" id="PTHR33529">
    <property type="entry name" value="SLR0882 PROTEIN-RELATED"/>
    <property type="match status" value="1"/>
</dbReference>
<name>A0A251X323_9RHOB</name>
<evidence type="ECO:0000256" key="5">
    <source>
        <dbReference type="ARBA" id="ARBA00023136"/>
    </source>
</evidence>
<comment type="subcellular location">
    <subcellularLocation>
        <location evidence="1">Cell membrane</location>
        <topology evidence="1">Multi-pass membrane protein</topology>
    </subcellularLocation>
</comment>